<keyword evidence="2" id="KW-1185">Reference proteome</keyword>
<name>A0A9P6JSN6_9AGAR</name>
<dbReference type="AlphaFoldDB" id="A0A9P6JSN6"/>
<gene>
    <name evidence="1" type="ORF">CPB83DRAFT_881859</name>
</gene>
<comment type="caution">
    <text evidence="1">The sequence shown here is derived from an EMBL/GenBank/DDBJ whole genome shotgun (WGS) entry which is preliminary data.</text>
</comment>
<sequence>MAIQQSLPAVPLDIFELIIGTLASSSDLASIKSLCLANTSLVHLCRKEIFGTLEIKPKSWPDRPIEQFMPIYFARQTIASYIRDLRLWVEFHDHKSLDVAVSLLGSRHLKNVRSFQLGFKEDLSFSPTRKEMTAIPDQFVNALCKFITTNSIERLELWQINGFPITLFNYLPHLRELLLYNVGFAQTHVPNFLRKRSTCVPRLRELHLKRNISSALLDILNQKIPVLDLGHLEDLMIYLEDEYGKEMLNTRLFSTPQTLKKIIVGGTSPQLERLKHFAENIHPKSLRTLQTLSFSVLLEKSGQDPLASIIDELTAISGQTTLENLLLSIAIDWDIRCPVTADVWGRLESVLVPQGSFPALKRVTIGITITQYESRDHEEFKAQLEDIGRNYLTKLDKAVDLTIEVGVTIIRQAEMY</sequence>
<dbReference type="EMBL" id="MU157837">
    <property type="protein sequence ID" value="KAF9530959.1"/>
    <property type="molecule type" value="Genomic_DNA"/>
</dbReference>
<evidence type="ECO:0000313" key="2">
    <source>
        <dbReference type="Proteomes" id="UP000807306"/>
    </source>
</evidence>
<proteinExistence type="predicted"/>
<accession>A0A9P6JSN6</accession>
<reference evidence="1" key="1">
    <citation type="submission" date="2020-11" db="EMBL/GenBank/DDBJ databases">
        <authorList>
            <consortium name="DOE Joint Genome Institute"/>
            <person name="Ahrendt S."/>
            <person name="Riley R."/>
            <person name="Andreopoulos W."/>
            <person name="Labutti K."/>
            <person name="Pangilinan J."/>
            <person name="Ruiz-Duenas F.J."/>
            <person name="Barrasa J.M."/>
            <person name="Sanchez-Garcia M."/>
            <person name="Camarero S."/>
            <person name="Miyauchi S."/>
            <person name="Serrano A."/>
            <person name="Linde D."/>
            <person name="Babiker R."/>
            <person name="Drula E."/>
            <person name="Ayuso-Fernandez I."/>
            <person name="Pacheco R."/>
            <person name="Padilla G."/>
            <person name="Ferreira P."/>
            <person name="Barriuso J."/>
            <person name="Kellner H."/>
            <person name="Castanera R."/>
            <person name="Alfaro M."/>
            <person name="Ramirez L."/>
            <person name="Pisabarro A.G."/>
            <person name="Kuo A."/>
            <person name="Tritt A."/>
            <person name="Lipzen A."/>
            <person name="He G."/>
            <person name="Yan M."/>
            <person name="Ng V."/>
            <person name="Cullen D."/>
            <person name="Martin F."/>
            <person name="Rosso M.-N."/>
            <person name="Henrissat B."/>
            <person name="Hibbett D."/>
            <person name="Martinez A.T."/>
            <person name="Grigoriev I.V."/>
        </authorList>
    </citation>
    <scope>NUCLEOTIDE SEQUENCE</scope>
    <source>
        <strain evidence="1">CBS 506.95</strain>
    </source>
</reference>
<dbReference type="SUPFAM" id="SSF52047">
    <property type="entry name" value="RNI-like"/>
    <property type="match status" value="1"/>
</dbReference>
<dbReference type="OrthoDB" id="2745898at2759"/>
<dbReference type="Proteomes" id="UP000807306">
    <property type="component" value="Unassembled WGS sequence"/>
</dbReference>
<organism evidence="1 2">
    <name type="scientific">Crepidotus variabilis</name>
    <dbReference type="NCBI Taxonomy" id="179855"/>
    <lineage>
        <taxon>Eukaryota</taxon>
        <taxon>Fungi</taxon>
        <taxon>Dikarya</taxon>
        <taxon>Basidiomycota</taxon>
        <taxon>Agaricomycotina</taxon>
        <taxon>Agaricomycetes</taxon>
        <taxon>Agaricomycetidae</taxon>
        <taxon>Agaricales</taxon>
        <taxon>Agaricineae</taxon>
        <taxon>Crepidotaceae</taxon>
        <taxon>Crepidotus</taxon>
    </lineage>
</organism>
<protein>
    <submittedName>
        <fullName evidence="1">Uncharacterized protein</fullName>
    </submittedName>
</protein>
<evidence type="ECO:0000313" key="1">
    <source>
        <dbReference type="EMBL" id="KAF9530959.1"/>
    </source>
</evidence>